<evidence type="ECO:0000313" key="2">
    <source>
        <dbReference type="EMBL" id="CAN82983.1"/>
    </source>
</evidence>
<gene>
    <name evidence="2" type="ORF">VITISV_030552</name>
</gene>
<organism evidence="2">
    <name type="scientific">Vitis vinifera</name>
    <name type="common">Grape</name>
    <dbReference type="NCBI Taxonomy" id="29760"/>
    <lineage>
        <taxon>Eukaryota</taxon>
        <taxon>Viridiplantae</taxon>
        <taxon>Streptophyta</taxon>
        <taxon>Embryophyta</taxon>
        <taxon>Tracheophyta</taxon>
        <taxon>Spermatophyta</taxon>
        <taxon>Magnoliopsida</taxon>
        <taxon>eudicotyledons</taxon>
        <taxon>Gunneridae</taxon>
        <taxon>Pentapetalae</taxon>
        <taxon>rosids</taxon>
        <taxon>Vitales</taxon>
        <taxon>Vitaceae</taxon>
        <taxon>Viteae</taxon>
        <taxon>Vitis</taxon>
    </lineage>
</organism>
<protein>
    <submittedName>
        <fullName evidence="2">Uncharacterized protein</fullName>
    </submittedName>
</protein>
<feature type="compositionally biased region" description="Basic and acidic residues" evidence="1">
    <location>
        <begin position="32"/>
        <end position="46"/>
    </location>
</feature>
<dbReference type="AlphaFoldDB" id="A5B9F9"/>
<reference evidence="2" key="1">
    <citation type="journal article" date="2007" name="PLoS ONE">
        <title>The first genome sequence of an elite grapevine cultivar (Pinot noir Vitis vinifera L.): coping with a highly heterozygous genome.</title>
        <authorList>
            <person name="Velasco R."/>
            <person name="Zharkikh A."/>
            <person name="Troggio M."/>
            <person name="Cartwright D.A."/>
            <person name="Cestaro A."/>
            <person name="Pruss D."/>
            <person name="Pindo M."/>
            <person name="FitzGerald L.M."/>
            <person name="Vezzulli S."/>
            <person name="Reid J."/>
            <person name="Malacarne G."/>
            <person name="Iliev D."/>
            <person name="Coppola G."/>
            <person name="Wardell B."/>
            <person name="Micheletti D."/>
            <person name="Macalma T."/>
            <person name="Facci M."/>
            <person name="Mitchell J.T."/>
            <person name="Perazzolli M."/>
            <person name="Eldredge G."/>
            <person name="Gatto P."/>
            <person name="Oyzerski R."/>
            <person name="Moretto M."/>
            <person name="Gutin N."/>
            <person name="Stefanini M."/>
            <person name="Chen Y."/>
            <person name="Segala C."/>
            <person name="Davenport C."/>
            <person name="Dematte L."/>
            <person name="Mraz A."/>
            <person name="Battilana J."/>
            <person name="Stormo K."/>
            <person name="Costa F."/>
            <person name="Tao Q."/>
            <person name="Si-Ammour A."/>
            <person name="Harkins T."/>
            <person name="Lackey A."/>
            <person name="Perbost C."/>
            <person name="Taillon B."/>
            <person name="Stella A."/>
            <person name="Solovyev V."/>
            <person name="Fawcett J.A."/>
            <person name="Sterck L."/>
            <person name="Vandepoele K."/>
            <person name="Grando S.M."/>
            <person name="Toppo S."/>
            <person name="Moser C."/>
            <person name="Lanchbury J."/>
            <person name="Bogden R."/>
            <person name="Skolnick M."/>
            <person name="Sgaramella V."/>
            <person name="Bhatnagar S.K."/>
            <person name="Fontana P."/>
            <person name="Gutin A."/>
            <person name="Van de Peer Y."/>
            <person name="Salamini F."/>
            <person name="Viola R."/>
        </authorList>
    </citation>
    <scope>NUCLEOTIDE SEQUENCE</scope>
</reference>
<evidence type="ECO:0000256" key="1">
    <source>
        <dbReference type="SAM" id="MobiDB-lite"/>
    </source>
</evidence>
<feature type="region of interest" description="Disordered" evidence="1">
    <location>
        <begin position="1"/>
        <end position="51"/>
    </location>
</feature>
<sequence length="214" mass="24633">MAKMGCRQELQQAQENDDHKSQELGNGSGVGRRIDWRCGRSGRADRGGSLVGPSEVIGVSKKVWLVAYKTYLRYKSQPNSEDFSSEDERLGSLSLGVRKAGEPIPNSKVVRKILTYFPKRFRPKVTAIEESKYIDSMRVDELVGSIQTYKMTLPNSHMPKDYVFKGFENEEKDIEMPYDITHDELTHMAKRIKGHEIQQKILQEPRIWKKKKTQ</sequence>
<dbReference type="EMBL" id="AM451258">
    <property type="protein sequence ID" value="CAN82983.1"/>
    <property type="molecule type" value="Genomic_DNA"/>
</dbReference>
<accession>A5B9F9</accession>
<proteinExistence type="predicted"/>
<name>A5B9F9_VITVI</name>